<evidence type="ECO:0000313" key="3">
    <source>
        <dbReference type="Proteomes" id="UP000767446"/>
    </source>
</evidence>
<evidence type="ECO:0000313" key="2">
    <source>
        <dbReference type="EMBL" id="MBR8828640.1"/>
    </source>
</evidence>
<comment type="caution">
    <text evidence="2">The sequence shown here is derived from an EMBL/GenBank/DDBJ whole genome shotgun (WGS) entry which is preliminary data.</text>
</comment>
<evidence type="ECO:0000256" key="1">
    <source>
        <dbReference type="SAM" id="Coils"/>
    </source>
</evidence>
<dbReference type="AlphaFoldDB" id="A0A941JVB0"/>
<gene>
    <name evidence="2" type="ORF">DSM107014_12205</name>
</gene>
<feature type="coiled-coil region" evidence="1">
    <location>
        <begin position="33"/>
        <end position="88"/>
    </location>
</feature>
<name>A0A941JVB0_9CHRO</name>
<protein>
    <submittedName>
        <fullName evidence="2">Uncharacterized protein</fullName>
    </submittedName>
</protein>
<proteinExistence type="predicted"/>
<keyword evidence="1" id="KW-0175">Coiled coil</keyword>
<accession>A0A941JVB0</accession>
<sequence>MNDYKSSPETLASWFLDSREKWKKRALHKQKEIRKAGIKIRDLENSRDKWKEKAKNLAGKIQEMEEIIKELKEETELLKKKEDKKLTEKPINHSFSVAQITISIQQLITTAQSFRGIEKTWFILMLQIQEIQEIFNKIPSYSVVRQWLYRLGLFVLQKDKIYREDWIWIIDLTVQLGQEKCLVILGIPEEKLNEKMKNNQGNLQYKDVEVLEIRVMTSTRGENIKEVLMETEENVGVPVQIISDKGSDIRCGIELYKKENKQVIHTHDFTHKIALFWKKELENNPNYKSFIKKCHETRRKLQQTKNSFLMPPNQRNKCRFFNIKELVNWGLKIIKYLNKTLAKNQLEKELSSLLWIKEYEEDLQTWSQMLLVVEEIETKIKKEGLNQQFLETYEQQYQYKTEKQGEKLDKWLEKIKTYLLEEKEKIESEKVLCLSNDVIESIFGKYKLFSERGPLKEIGLMILIIPLLTIEITAELVKQGLETVSNLEVQQWKEEILGASMLSKRKIAFESK</sequence>
<organism evidence="2 3">
    <name type="scientific">Gomphosphaeria aponina SAG 52.96 = DSM 107014</name>
    <dbReference type="NCBI Taxonomy" id="1521640"/>
    <lineage>
        <taxon>Bacteria</taxon>
        <taxon>Bacillati</taxon>
        <taxon>Cyanobacteriota</taxon>
        <taxon>Cyanophyceae</taxon>
        <taxon>Oscillatoriophycideae</taxon>
        <taxon>Chroococcales</taxon>
        <taxon>Gomphosphaeriaceae</taxon>
        <taxon>Gomphosphaeria</taxon>
    </lineage>
</organism>
<reference evidence="2" key="1">
    <citation type="submission" date="2021-02" db="EMBL/GenBank/DDBJ databases">
        <title>Metagenome analyses of Stigonema ocellatum DSM 106950, Chlorogloea purpurea SAG 13.99 and Gomphosphaeria aponina DSM 107014.</title>
        <authorList>
            <person name="Marter P."/>
            <person name="Huang S."/>
        </authorList>
    </citation>
    <scope>NUCLEOTIDE SEQUENCE</scope>
    <source>
        <strain evidence="2">JP213</strain>
    </source>
</reference>
<dbReference type="EMBL" id="JADQBC010000079">
    <property type="protein sequence ID" value="MBR8828640.1"/>
    <property type="molecule type" value="Genomic_DNA"/>
</dbReference>
<dbReference type="Proteomes" id="UP000767446">
    <property type="component" value="Unassembled WGS sequence"/>
</dbReference>